<feature type="region of interest" description="Disordered" evidence="1">
    <location>
        <begin position="134"/>
        <end position="314"/>
    </location>
</feature>
<feature type="compositionally biased region" description="Low complexity" evidence="1">
    <location>
        <begin position="381"/>
        <end position="399"/>
    </location>
</feature>
<dbReference type="AlphaFoldDB" id="A0A1X2HCT3"/>
<keyword evidence="3" id="KW-1185">Reference proteome</keyword>
<feature type="compositionally biased region" description="Basic residues" evidence="1">
    <location>
        <begin position="400"/>
        <end position="421"/>
    </location>
</feature>
<dbReference type="Proteomes" id="UP000242180">
    <property type="component" value="Unassembled WGS sequence"/>
</dbReference>
<feature type="compositionally biased region" description="Low complexity" evidence="1">
    <location>
        <begin position="134"/>
        <end position="177"/>
    </location>
</feature>
<feature type="compositionally biased region" description="Low complexity" evidence="1">
    <location>
        <begin position="483"/>
        <end position="512"/>
    </location>
</feature>
<evidence type="ECO:0000256" key="1">
    <source>
        <dbReference type="SAM" id="MobiDB-lite"/>
    </source>
</evidence>
<proteinExistence type="predicted"/>
<name>A0A1X2HCT3_SYNRA</name>
<accession>A0A1X2HCT3</accession>
<reference evidence="2 3" key="1">
    <citation type="submission" date="2016-07" db="EMBL/GenBank/DDBJ databases">
        <title>Pervasive Adenine N6-methylation of Active Genes in Fungi.</title>
        <authorList>
            <consortium name="DOE Joint Genome Institute"/>
            <person name="Mondo S.J."/>
            <person name="Dannebaum R.O."/>
            <person name="Kuo R.C."/>
            <person name="Labutti K."/>
            <person name="Haridas S."/>
            <person name="Kuo A."/>
            <person name="Salamov A."/>
            <person name="Ahrendt S.R."/>
            <person name="Lipzen A."/>
            <person name="Sullivan W."/>
            <person name="Andreopoulos W.B."/>
            <person name="Clum A."/>
            <person name="Lindquist E."/>
            <person name="Daum C."/>
            <person name="Ramamoorthy G.K."/>
            <person name="Gryganskyi A."/>
            <person name="Culley D."/>
            <person name="Magnuson J.K."/>
            <person name="James T.Y."/>
            <person name="O'Malley M.A."/>
            <person name="Stajich J.E."/>
            <person name="Spatafora J.W."/>
            <person name="Visel A."/>
            <person name="Grigoriev I.V."/>
        </authorList>
    </citation>
    <scope>NUCLEOTIDE SEQUENCE [LARGE SCALE GENOMIC DNA]</scope>
    <source>
        <strain evidence="2 3">NRRL 2496</strain>
    </source>
</reference>
<protein>
    <submittedName>
        <fullName evidence="2">Uncharacterized protein</fullName>
    </submittedName>
</protein>
<evidence type="ECO:0000313" key="3">
    <source>
        <dbReference type="Proteomes" id="UP000242180"/>
    </source>
</evidence>
<dbReference type="InParanoid" id="A0A1X2HCT3"/>
<dbReference type="OrthoDB" id="2138242at2759"/>
<organism evidence="2 3">
    <name type="scientific">Syncephalastrum racemosum</name>
    <name type="common">Filamentous fungus</name>
    <dbReference type="NCBI Taxonomy" id="13706"/>
    <lineage>
        <taxon>Eukaryota</taxon>
        <taxon>Fungi</taxon>
        <taxon>Fungi incertae sedis</taxon>
        <taxon>Mucoromycota</taxon>
        <taxon>Mucoromycotina</taxon>
        <taxon>Mucoromycetes</taxon>
        <taxon>Mucorales</taxon>
        <taxon>Syncephalastraceae</taxon>
        <taxon>Syncephalastrum</taxon>
    </lineage>
</organism>
<feature type="region of interest" description="Disordered" evidence="1">
    <location>
        <begin position="624"/>
        <end position="694"/>
    </location>
</feature>
<evidence type="ECO:0000313" key="2">
    <source>
        <dbReference type="EMBL" id="ORY96582.1"/>
    </source>
</evidence>
<feature type="compositionally biased region" description="Basic and acidic residues" evidence="1">
    <location>
        <begin position="238"/>
        <end position="259"/>
    </location>
</feature>
<gene>
    <name evidence="2" type="ORF">BCR43DRAFT_524646</name>
</gene>
<feature type="compositionally biased region" description="Polar residues" evidence="1">
    <location>
        <begin position="674"/>
        <end position="687"/>
    </location>
</feature>
<dbReference type="OMA" id="RESTHHV"/>
<feature type="region of interest" description="Disordered" evidence="1">
    <location>
        <begin position="381"/>
        <end position="516"/>
    </location>
</feature>
<comment type="caution">
    <text evidence="2">The sequence shown here is derived from an EMBL/GenBank/DDBJ whole genome shotgun (WGS) entry which is preliminary data.</text>
</comment>
<sequence length="713" mass="78807">MKVRALLLGYFNDQKPLYVYRPSSDSDILLYKLSDIALLFSLPHLPHHPSLAPNQIAHSPQCYRDDKGLYLSTQLLANTAVHLNKYLLAELCKLKPSDYAAGFADSILKTLPRFDRVKISDWIPMELALIQSSSSSSSAPVPASASASASSTSSTITTSTTATATTANSTITTTTTHPDPPLLPSQQPPQQQQQQQKHKQSSQPATSIPDSRDHPPSPIQRVKAEPVSPSYVPASPTMEKDKPSEHQNQHNQNDHHHPQQDPMALDAVLTEANGSTRSSRRRSGQSSEHEPNKRPRVNGTTAEAAGKTPLRSVLPKPVHTVGSQSQIPPPTANGSSLLAKRLSSKHGKNARNLTIYAPSYTEQQAALGVRSAPLNTNFIQQQQQLQQQQHTAHAQQHPAHTPHPHKQAVHHHQQYYHHRLPQLHPHDGPRTSLLQPDHTLAPLLSPRVPPSRDKQEFAIPPIVPSQQQPPLTAHPSSYASPYQHHQQQQQQTQQQHQQGGQQPPQQQPRGSQAYYGRSADLPTTAAAVPLPPQTPTTNSFSALQRQQFLQPFEHLFDTIETTRTLKSTLDDQIRRSSTLMQTLQASSTTIEGLVRNQVKEAQKELMGQVDAAIESVLRRIEKLESKAGKDPVPRPTAGEPLSEHAYPTHASHPQRYATSHPPEDDGSPRPLKNGLQSPPTIVRSQNEIGPEEYQGVLNALRDRLDRLERQLDT</sequence>
<feature type="compositionally biased region" description="Pro residues" evidence="1">
    <location>
        <begin position="178"/>
        <end position="187"/>
    </location>
</feature>
<dbReference type="EMBL" id="MCGN01000005">
    <property type="protein sequence ID" value="ORY96582.1"/>
    <property type="molecule type" value="Genomic_DNA"/>
</dbReference>